<keyword evidence="1" id="KW-0812">Transmembrane</keyword>
<evidence type="ECO:0000313" key="2">
    <source>
        <dbReference type="EMBL" id="KAK2631056.1"/>
    </source>
</evidence>
<organism evidence="2 3">
    <name type="scientific">Eucalyptus grandis</name>
    <name type="common">Flooded gum</name>
    <dbReference type="NCBI Taxonomy" id="71139"/>
    <lineage>
        <taxon>Eukaryota</taxon>
        <taxon>Viridiplantae</taxon>
        <taxon>Streptophyta</taxon>
        <taxon>Embryophyta</taxon>
        <taxon>Tracheophyta</taxon>
        <taxon>Spermatophyta</taxon>
        <taxon>Magnoliopsida</taxon>
        <taxon>eudicotyledons</taxon>
        <taxon>Gunneridae</taxon>
        <taxon>Pentapetalae</taxon>
        <taxon>rosids</taxon>
        <taxon>malvids</taxon>
        <taxon>Myrtales</taxon>
        <taxon>Myrtaceae</taxon>
        <taxon>Myrtoideae</taxon>
        <taxon>Eucalypteae</taxon>
        <taxon>Eucalyptus</taxon>
    </lineage>
</organism>
<gene>
    <name evidence="2" type="ORF">EUGRSUZ_L03481</name>
</gene>
<name>A0AAD9T8B9_EUCGR</name>
<reference evidence="2 3" key="1">
    <citation type="journal article" date="2014" name="Nature">
        <title>The genome of Eucalyptus grandis.</title>
        <authorList>
            <person name="Myburg A.A."/>
            <person name="Grattapaglia D."/>
            <person name="Tuskan G.A."/>
            <person name="Hellsten U."/>
            <person name="Hayes R.D."/>
            <person name="Grimwood J."/>
            <person name="Jenkins J."/>
            <person name="Lindquist E."/>
            <person name="Tice H."/>
            <person name="Bauer D."/>
            <person name="Goodstein D.M."/>
            <person name="Dubchak I."/>
            <person name="Poliakov A."/>
            <person name="Mizrachi E."/>
            <person name="Kullan A.R."/>
            <person name="Hussey S.G."/>
            <person name="Pinard D."/>
            <person name="van der Merwe K."/>
            <person name="Singh P."/>
            <person name="van Jaarsveld I."/>
            <person name="Silva-Junior O.B."/>
            <person name="Togawa R.C."/>
            <person name="Pappas M.R."/>
            <person name="Faria D.A."/>
            <person name="Sansaloni C.P."/>
            <person name="Petroli C.D."/>
            <person name="Yang X."/>
            <person name="Ranjan P."/>
            <person name="Tschaplinski T.J."/>
            <person name="Ye C.Y."/>
            <person name="Li T."/>
            <person name="Sterck L."/>
            <person name="Vanneste K."/>
            <person name="Murat F."/>
            <person name="Soler M."/>
            <person name="Clemente H.S."/>
            <person name="Saidi N."/>
            <person name="Cassan-Wang H."/>
            <person name="Dunand C."/>
            <person name="Hefer C.A."/>
            <person name="Bornberg-Bauer E."/>
            <person name="Kersting A.R."/>
            <person name="Vining K."/>
            <person name="Amarasinghe V."/>
            <person name="Ranik M."/>
            <person name="Naithani S."/>
            <person name="Elser J."/>
            <person name="Boyd A.E."/>
            <person name="Liston A."/>
            <person name="Spatafora J.W."/>
            <person name="Dharmwardhana P."/>
            <person name="Raja R."/>
            <person name="Sullivan C."/>
            <person name="Romanel E."/>
            <person name="Alves-Ferreira M."/>
            <person name="Kulheim C."/>
            <person name="Foley W."/>
            <person name="Carocha V."/>
            <person name="Paiva J."/>
            <person name="Kudrna D."/>
            <person name="Brommonschenkel S.H."/>
            <person name="Pasquali G."/>
            <person name="Byrne M."/>
            <person name="Rigault P."/>
            <person name="Tibbits J."/>
            <person name="Spokevicius A."/>
            <person name="Jones R.C."/>
            <person name="Steane D.A."/>
            <person name="Vaillancourt R.E."/>
            <person name="Potts B.M."/>
            <person name="Joubert F."/>
            <person name="Barry K."/>
            <person name="Pappas G.J."/>
            <person name="Strauss S.H."/>
            <person name="Jaiswal P."/>
            <person name="Grima-Pettenati J."/>
            <person name="Salse J."/>
            <person name="Van de Peer Y."/>
            <person name="Rokhsar D.S."/>
            <person name="Schmutz J."/>
        </authorList>
    </citation>
    <scope>NUCLEOTIDE SEQUENCE [LARGE SCALE GENOMIC DNA]</scope>
    <source>
        <strain evidence="3">cv. BRASUZ1</strain>
        <tissue evidence="2">Leaf extractions</tissue>
    </source>
</reference>
<protein>
    <submittedName>
        <fullName evidence="2">Uncharacterized protein</fullName>
    </submittedName>
</protein>
<feature type="transmembrane region" description="Helical" evidence="1">
    <location>
        <begin position="23"/>
        <end position="41"/>
    </location>
</feature>
<keyword evidence="3" id="KW-1185">Reference proteome</keyword>
<dbReference type="Proteomes" id="UP000030711">
    <property type="component" value="Unassembled WGS sequence"/>
</dbReference>
<keyword evidence="1" id="KW-0472">Membrane</keyword>
<sequence length="113" mass="13312">MMHLDVVYVHPFGPLISKFVKSFKLLIVHLICILDKFLYMYDRNLYLKVCIGPLPSDPLRIPTMCTIFPLDCPVCCVCFLSNVFCLLYFLVYLIYVLDRNQETKELQKISWQP</sequence>
<comment type="caution">
    <text evidence="2">The sequence shown here is derived from an EMBL/GenBank/DDBJ whole genome shotgun (WGS) entry which is preliminary data.</text>
</comment>
<dbReference type="AlphaFoldDB" id="A0AAD9T8B9"/>
<dbReference type="EMBL" id="MU851407">
    <property type="protein sequence ID" value="KAK2631056.1"/>
    <property type="molecule type" value="Genomic_DNA"/>
</dbReference>
<proteinExistence type="predicted"/>
<evidence type="ECO:0000256" key="1">
    <source>
        <dbReference type="SAM" id="Phobius"/>
    </source>
</evidence>
<feature type="transmembrane region" description="Helical" evidence="1">
    <location>
        <begin position="61"/>
        <end position="94"/>
    </location>
</feature>
<accession>A0AAD9T8B9</accession>
<evidence type="ECO:0000313" key="3">
    <source>
        <dbReference type="Proteomes" id="UP000030711"/>
    </source>
</evidence>
<keyword evidence="1" id="KW-1133">Transmembrane helix</keyword>